<dbReference type="GO" id="GO:0005509">
    <property type="term" value="F:calcium ion binding"/>
    <property type="evidence" value="ECO:0007669"/>
    <property type="project" value="InterPro"/>
</dbReference>
<evidence type="ECO:0000256" key="2">
    <source>
        <dbReference type="SAM" id="Phobius"/>
    </source>
</evidence>
<dbReference type="EMBL" id="HBIO01011147">
    <property type="protein sequence ID" value="CAE0463820.1"/>
    <property type="molecule type" value="Transcribed_RNA"/>
</dbReference>
<keyword evidence="1" id="KW-0106">Calcium</keyword>
<protein>
    <recommendedName>
        <fullName evidence="3">EF-hand domain-containing protein</fullName>
    </recommendedName>
</protein>
<reference evidence="4" key="1">
    <citation type="submission" date="2021-01" db="EMBL/GenBank/DDBJ databases">
        <authorList>
            <person name="Corre E."/>
            <person name="Pelletier E."/>
            <person name="Niang G."/>
            <person name="Scheremetjew M."/>
            <person name="Finn R."/>
            <person name="Kale V."/>
            <person name="Holt S."/>
            <person name="Cochrane G."/>
            <person name="Meng A."/>
            <person name="Brown T."/>
            <person name="Cohen L."/>
        </authorList>
    </citation>
    <scope>NUCLEOTIDE SEQUENCE</scope>
    <source>
        <strain evidence="4">MM31A-1</strain>
    </source>
</reference>
<keyword evidence="2" id="KW-0812">Transmembrane</keyword>
<dbReference type="InterPro" id="IPR002048">
    <property type="entry name" value="EF_hand_dom"/>
</dbReference>
<accession>A0A7S3Q2S6</accession>
<dbReference type="PROSITE" id="PS50222">
    <property type="entry name" value="EF_HAND_2"/>
    <property type="match status" value="1"/>
</dbReference>
<proteinExistence type="predicted"/>
<dbReference type="PROSITE" id="PS00018">
    <property type="entry name" value="EF_HAND_1"/>
    <property type="match status" value="1"/>
</dbReference>
<dbReference type="InterPro" id="IPR018247">
    <property type="entry name" value="EF_Hand_1_Ca_BS"/>
</dbReference>
<sequence>MQVTNIYLVVSCWYLVSGMKYNIRRPISIFREKSAQENAVVDMQEKMLKHAADFSERLDQTKKSPNPNLLVTYNDKVIFGDDFPTTMTKTDLELFILREAGIANRGVLVDAIFSYVDQDGGGTISREELQFFVEDFNPRQSLLEHLNFVIAVCFKERLVGRLAMFFSSASVLSISNNISRGFGSTLWDGAISVSMAIGYIYVVGCLAFVA</sequence>
<keyword evidence="2" id="KW-1133">Transmembrane helix</keyword>
<keyword evidence="2" id="KW-0472">Membrane</keyword>
<organism evidence="4">
    <name type="scientific">Chaetoceros debilis</name>
    <dbReference type="NCBI Taxonomy" id="122233"/>
    <lineage>
        <taxon>Eukaryota</taxon>
        <taxon>Sar</taxon>
        <taxon>Stramenopiles</taxon>
        <taxon>Ochrophyta</taxon>
        <taxon>Bacillariophyta</taxon>
        <taxon>Coscinodiscophyceae</taxon>
        <taxon>Chaetocerotophycidae</taxon>
        <taxon>Chaetocerotales</taxon>
        <taxon>Chaetocerotaceae</taxon>
        <taxon>Chaetoceros</taxon>
    </lineage>
</organism>
<feature type="transmembrane region" description="Helical" evidence="2">
    <location>
        <begin position="190"/>
        <end position="209"/>
    </location>
</feature>
<name>A0A7S3Q2S6_9STRA</name>
<feature type="transmembrane region" description="Helical" evidence="2">
    <location>
        <begin position="158"/>
        <end position="178"/>
    </location>
</feature>
<evidence type="ECO:0000256" key="1">
    <source>
        <dbReference type="ARBA" id="ARBA00022837"/>
    </source>
</evidence>
<dbReference type="SUPFAM" id="SSF47473">
    <property type="entry name" value="EF-hand"/>
    <property type="match status" value="1"/>
</dbReference>
<evidence type="ECO:0000259" key="3">
    <source>
        <dbReference type="PROSITE" id="PS50222"/>
    </source>
</evidence>
<dbReference type="AlphaFoldDB" id="A0A7S3Q2S6"/>
<feature type="domain" description="EF-hand" evidence="3">
    <location>
        <begin position="104"/>
        <end position="139"/>
    </location>
</feature>
<evidence type="ECO:0000313" key="4">
    <source>
        <dbReference type="EMBL" id="CAE0463820.1"/>
    </source>
</evidence>
<dbReference type="InterPro" id="IPR011992">
    <property type="entry name" value="EF-hand-dom_pair"/>
</dbReference>
<gene>
    <name evidence="4" type="ORF">CDEB00056_LOCUS8661</name>
</gene>